<sequence>MTEYNTPQDPAGRSATRNSNDSVTLADVARLAGVSTITVSRALNYPDKVATKTLEKVNRAISQTGYVPNLLAGGLASRRTRLIAAIIPSITNLVYAETIQYFSNSLNESGYQVLLGESGYPEQSEQKLISTVLSRRPDGILLTGVNHSADCRRLLLAANIPLVETWDLTPTPLDTVVGFSHERIGVAVADFIASKGYQHVGTIIASDRRARFREKVMINRLEMHGIEDVLRSEVSVPTNLHRGRSGLASLLDKGFRHGVIWCSSDILAHGALIEAQSRGIKVPQELAIIGFGDQNFAVDTYPALTTVRIDRSRMGSIAANILLARIAQQELKEHVIDVGFEIIERETT</sequence>
<protein>
    <submittedName>
        <fullName evidence="6">Transcriptional regulator</fullName>
    </submittedName>
</protein>
<evidence type="ECO:0000256" key="3">
    <source>
        <dbReference type="ARBA" id="ARBA00023163"/>
    </source>
</evidence>
<dbReference type="GO" id="GO:0003700">
    <property type="term" value="F:DNA-binding transcription factor activity"/>
    <property type="evidence" value="ECO:0007669"/>
    <property type="project" value="TreeGrafter"/>
</dbReference>
<dbReference type="Gene3D" id="3.40.50.2300">
    <property type="match status" value="2"/>
</dbReference>
<dbReference type="HOGENOM" id="CLU_037628_6_3_6"/>
<dbReference type="Proteomes" id="UP000032266">
    <property type="component" value="Chromosome"/>
</dbReference>
<dbReference type="Pfam" id="PF13377">
    <property type="entry name" value="Peripla_BP_3"/>
    <property type="match status" value="1"/>
</dbReference>
<dbReference type="SUPFAM" id="SSF47413">
    <property type="entry name" value="lambda repressor-like DNA-binding domains"/>
    <property type="match status" value="1"/>
</dbReference>
<evidence type="ECO:0000313" key="7">
    <source>
        <dbReference type="Proteomes" id="UP000032266"/>
    </source>
</evidence>
<evidence type="ECO:0000259" key="5">
    <source>
        <dbReference type="PROSITE" id="PS50932"/>
    </source>
</evidence>
<feature type="region of interest" description="Disordered" evidence="4">
    <location>
        <begin position="1"/>
        <end position="20"/>
    </location>
</feature>
<dbReference type="KEGG" id="gsn:YC6258_01856"/>
<gene>
    <name evidence="6" type="ORF">YC6258_01856</name>
</gene>
<dbReference type="PROSITE" id="PS50932">
    <property type="entry name" value="HTH_LACI_2"/>
    <property type="match status" value="1"/>
</dbReference>
<dbReference type="SMART" id="SM00354">
    <property type="entry name" value="HTH_LACI"/>
    <property type="match status" value="1"/>
</dbReference>
<dbReference type="STRING" id="1445510.YC6258_01856"/>
<reference evidence="6 7" key="1">
    <citation type="submission" date="2014-01" db="EMBL/GenBank/DDBJ databases">
        <title>Full genme sequencing of cellulolytic bacterium Gynuella sunshinyii YC6258T gen. nov., sp. nov.</title>
        <authorList>
            <person name="Khan H."/>
            <person name="Chung E.J."/>
            <person name="Chung Y.R."/>
        </authorList>
    </citation>
    <scope>NUCLEOTIDE SEQUENCE [LARGE SCALE GENOMIC DNA]</scope>
    <source>
        <strain evidence="6 7">YC6258</strain>
    </source>
</reference>
<dbReference type="PANTHER" id="PTHR30146">
    <property type="entry name" value="LACI-RELATED TRANSCRIPTIONAL REPRESSOR"/>
    <property type="match status" value="1"/>
</dbReference>
<accession>A0A0C5V300</accession>
<dbReference type="Gene3D" id="1.10.260.40">
    <property type="entry name" value="lambda repressor-like DNA-binding domains"/>
    <property type="match status" value="1"/>
</dbReference>
<dbReference type="InterPro" id="IPR010982">
    <property type="entry name" value="Lambda_DNA-bd_dom_sf"/>
</dbReference>
<organism evidence="6 7">
    <name type="scientific">Gynuella sunshinyii YC6258</name>
    <dbReference type="NCBI Taxonomy" id="1445510"/>
    <lineage>
        <taxon>Bacteria</taxon>
        <taxon>Pseudomonadati</taxon>
        <taxon>Pseudomonadota</taxon>
        <taxon>Gammaproteobacteria</taxon>
        <taxon>Oceanospirillales</taxon>
        <taxon>Saccharospirillaceae</taxon>
        <taxon>Gynuella</taxon>
    </lineage>
</organism>
<dbReference type="PRINTS" id="PR00036">
    <property type="entry name" value="HTHLACI"/>
</dbReference>
<keyword evidence="7" id="KW-1185">Reference proteome</keyword>
<dbReference type="Pfam" id="PF00356">
    <property type="entry name" value="LacI"/>
    <property type="match status" value="1"/>
</dbReference>
<dbReference type="CDD" id="cd01575">
    <property type="entry name" value="PBP1_GntR"/>
    <property type="match status" value="1"/>
</dbReference>
<evidence type="ECO:0000256" key="4">
    <source>
        <dbReference type="SAM" id="MobiDB-lite"/>
    </source>
</evidence>
<dbReference type="PATRIC" id="fig|1445510.3.peg.1819"/>
<dbReference type="EMBL" id="CP007142">
    <property type="protein sequence ID" value="AJQ93900.1"/>
    <property type="molecule type" value="Genomic_DNA"/>
</dbReference>
<dbReference type="InterPro" id="IPR000843">
    <property type="entry name" value="HTH_LacI"/>
</dbReference>
<dbReference type="RefSeq" id="WP_082070608.1">
    <property type="nucleotide sequence ID" value="NZ_CP007142.1"/>
</dbReference>
<evidence type="ECO:0000256" key="2">
    <source>
        <dbReference type="ARBA" id="ARBA00023125"/>
    </source>
</evidence>
<dbReference type="PROSITE" id="PS00356">
    <property type="entry name" value="HTH_LACI_1"/>
    <property type="match status" value="1"/>
</dbReference>
<feature type="domain" description="HTH lacI-type" evidence="5">
    <location>
        <begin position="23"/>
        <end position="77"/>
    </location>
</feature>
<name>A0A0C5V300_9GAMM</name>
<dbReference type="GO" id="GO:0000976">
    <property type="term" value="F:transcription cis-regulatory region binding"/>
    <property type="evidence" value="ECO:0007669"/>
    <property type="project" value="TreeGrafter"/>
</dbReference>
<dbReference type="SUPFAM" id="SSF53822">
    <property type="entry name" value="Periplasmic binding protein-like I"/>
    <property type="match status" value="1"/>
</dbReference>
<dbReference type="InterPro" id="IPR028082">
    <property type="entry name" value="Peripla_BP_I"/>
</dbReference>
<proteinExistence type="predicted"/>
<dbReference type="CDD" id="cd01392">
    <property type="entry name" value="HTH_LacI"/>
    <property type="match status" value="1"/>
</dbReference>
<keyword evidence="2" id="KW-0238">DNA-binding</keyword>
<keyword evidence="1" id="KW-0805">Transcription regulation</keyword>
<dbReference type="InterPro" id="IPR046335">
    <property type="entry name" value="LacI/GalR-like_sensor"/>
</dbReference>
<evidence type="ECO:0000256" key="1">
    <source>
        <dbReference type="ARBA" id="ARBA00023015"/>
    </source>
</evidence>
<keyword evidence="3" id="KW-0804">Transcription</keyword>
<dbReference type="PANTHER" id="PTHR30146:SF33">
    <property type="entry name" value="TRANSCRIPTIONAL REGULATOR"/>
    <property type="match status" value="1"/>
</dbReference>
<dbReference type="AlphaFoldDB" id="A0A0C5V300"/>
<evidence type="ECO:0000313" key="6">
    <source>
        <dbReference type="EMBL" id="AJQ93900.1"/>
    </source>
</evidence>